<dbReference type="EMBL" id="CP016268">
    <property type="protein sequence ID" value="ANO52593.1"/>
    <property type="molecule type" value="Genomic_DNA"/>
</dbReference>
<sequence>MTRREAMKGLLAAGATAATVSTLTAACATSDIVVDDASAPPRLSFAEIPRMLDGNHHVAAGYNAEVLLSWGDPVLPGGRAFDAAAQTAAAQSRQFGYNNDFLAYFPLPAGKRSGSEEDQHGLLCVNHEYTNAYLMFPGYSNWRDSAAGINREQVDIEMAAHGHSVIEVRKQNGHWSFVENSRFNRRITMDTPMRMSGPAAGHQRLRTSADPGGTRVLGTMGNCAGGVTPWGTVLIAEENFRYNFGGHPEELAESHPREVRNYARFRFGNHERRQWYRFHERFHIANEAHEANRFGWMVEFDPYDPQSEPVKHTALGRCQHEGCSVVAEEGRPLVAYTGDDGINEYIYKFVSNGTYRKDKGKRNSALFDDGILYAARFNDDGTGRWLPLIFGQGPLTPENGFNDQGDVLIDCRIAADLLGATPMDRPEDIDTNPLTGRTYVMLTKNTVRERTDAVNPRQKNAWGQVVEILAPGADGQRDHAALEFGWDIFILAGDPGKDSTARGQYGAGTSDDGWFCNPDNIAFDPFGRIWMATDSSNQCGFHDGLWAAQTAGPERALSRHFFGCPRGAELCGPCFTPDGKTLFVAIQHPADEKGSTYLNPSTRWPDFNDSVPPRPSVVAITRADGKVIGS</sequence>
<feature type="signal peptide" evidence="1">
    <location>
        <begin position="1"/>
        <end position="25"/>
    </location>
</feature>
<dbReference type="PANTHER" id="PTHR35399:SF2">
    <property type="entry name" value="DUF839 DOMAIN-CONTAINING PROTEIN"/>
    <property type="match status" value="1"/>
</dbReference>
<accession>A0A193LJI3</accession>
<dbReference type="AlphaFoldDB" id="A0A193LJI3"/>
<reference evidence="2 3" key="1">
    <citation type="submission" date="2016-06" db="EMBL/GenBank/DDBJ databases">
        <title>Complete genome sequence of a deep-branching marine Gamma Proteobacterium Woeseia oceani type strain XK5.</title>
        <authorList>
            <person name="Mu D."/>
            <person name="Du Z."/>
        </authorList>
    </citation>
    <scope>NUCLEOTIDE SEQUENCE [LARGE SCALE GENOMIC DNA]</scope>
    <source>
        <strain evidence="2 3">XK5</strain>
    </source>
</reference>
<gene>
    <name evidence="2" type="ORF">BA177_16645</name>
</gene>
<keyword evidence="3" id="KW-1185">Reference proteome</keyword>
<dbReference type="PANTHER" id="PTHR35399">
    <property type="entry name" value="SLR8030 PROTEIN"/>
    <property type="match status" value="1"/>
</dbReference>
<keyword evidence="1" id="KW-0732">Signal</keyword>
<dbReference type="Pfam" id="PF05787">
    <property type="entry name" value="PhoX"/>
    <property type="match status" value="1"/>
</dbReference>
<dbReference type="PROSITE" id="PS51257">
    <property type="entry name" value="PROKAR_LIPOPROTEIN"/>
    <property type="match status" value="1"/>
</dbReference>
<proteinExistence type="predicted"/>
<dbReference type="KEGG" id="woc:BA177_16645"/>
<protein>
    <recommendedName>
        <fullName evidence="4">dTDP-glucose 4,6-dehydratase</fullName>
    </recommendedName>
</protein>
<evidence type="ECO:0000313" key="3">
    <source>
        <dbReference type="Proteomes" id="UP000092695"/>
    </source>
</evidence>
<feature type="chain" id="PRO_5008260340" description="dTDP-glucose 4,6-dehydratase" evidence="1">
    <location>
        <begin position="26"/>
        <end position="630"/>
    </location>
</feature>
<name>A0A193LJI3_9GAMM</name>
<dbReference type="InterPro" id="IPR008557">
    <property type="entry name" value="PhoX"/>
</dbReference>
<evidence type="ECO:0000313" key="2">
    <source>
        <dbReference type="EMBL" id="ANO52593.1"/>
    </source>
</evidence>
<evidence type="ECO:0008006" key="4">
    <source>
        <dbReference type="Google" id="ProtNLM"/>
    </source>
</evidence>
<organism evidence="2 3">
    <name type="scientific">Woeseia oceani</name>
    <dbReference type="NCBI Taxonomy" id="1548547"/>
    <lineage>
        <taxon>Bacteria</taxon>
        <taxon>Pseudomonadati</taxon>
        <taxon>Pseudomonadota</taxon>
        <taxon>Gammaproteobacteria</taxon>
        <taxon>Woeseiales</taxon>
        <taxon>Woeseiaceae</taxon>
        <taxon>Woeseia</taxon>
    </lineage>
</organism>
<dbReference type="STRING" id="1548547.BA177_16645"/>
<dbReference type="Proteomes" id="UP000092695">
    <property type="component" value="Chromosome"/>
</dbReference>
<evidence type="ECO:0000256" key="1">
    <source>
        <dbReference type="SAM" id="SignalP"/>
    </source>
</evidence>
<dbReference type="SUPFAM" id="SSF63829">
    <property type="entry name" value="Calcium-dependent phosphotriesterase"/>
    <property type="match status" value="1"/>
</dbReference>